<dbReference type="InterPro" id="IPR004089">
    <property type="entry name" value="MCPsignal_dom"/>
</dbReference>
<evidence type="ECO:0000256" key="1">
    <source>
        <dbReference type="ARBA" id="ARBA00004429"/>
    </source>
</evidence>
<dbReference type="EMBL" id="CP029356">
    <property type="protein sequence ID" value="AWK88880.1"/>
    <property type="molecule type" value="Genomic_DNA"/>
</dbReference>
<dbReference type="SMART" id="SM00283">
    <property type="entry name" value="MA"/>
    <property type="match status" value="1"/>
</dbReference>
<dbReference type="Gene3D" id="1.10.287.950">
    <property type="entry name" value="Methyl-accepting chemotaxis protein"/>
    <property type="match status" value="1"/>
</dbReference>
<keyword evidence="2" id="KW-1003">Cell membrane</keyword>
<dbReference type="Pfam" id="PF00015">
    <property type="entry name" value="MCPsignal"/>
    <property type="match status" value="1"/>
</dbReference>
<dbReference type="Pfam" id="PF00672">
    <property type="entry name" value="HAMP"/>
    <property type="match status" value="1"/>
</dbReference>
<sequence>MRFPTLSIRSRIIGAAACMMLFVCGFGAFTLDRLETLNGAAETIRGSSLTGAQVAGQLLAAAQNYRIAEAAYALSTNAMQVGQVEAGHAAVAGAVQTLRDQAGPLFGSGRMADRLAAFDAAWTEYRQVSDRVRSLAREGNSQSAASVFKRPSAVAFVRVQESLSALVDSAVTEAGEIADHGAAVYRQARSLVLLALALCALGAVASGVLMVRGISRPILRVAGALERLAARDTTVTFDDGGRRDEIGRMAAAARVFRESMLETDRLQAEQERLKAAAAEERRRELDRLAGSFEATVMALVETLASSTAGMAAAAGTMASSASETAEHADAVSAAAQMASASADSVAGATVELSASFAEIGRLVSDSASIARAASGDAERGSQVMGGLAAAAQEIGKVVELISGIASQTNLLALNATIEAARAGEAGKGFAVVAGEVKQLAAQTGKATDEIQARIAEIQSASGTAVAAITAVTRTIARINEISAQISAAVGQQSAAVDEIASSITHTAAGTRDVSTNIAAVTDAAAAARQASVTMVRSAESVSGEASRMRREVSGFLDALRAA</sequence>
<dbReference type="PROSITE" id="PS50111">
    <property type="entry name" value="CHEMOTAXIS_TRANSDUC_2"/>
    <property type="match status" value="1"/>
</dbReference>
<keyword evidence="7" id="KW-1133">Transmembrane helix</keyword>
<dbReference type="InterPro" id="IPR024478">
    <property type="entry name" value="HlyB_4HB_MCP"/>
</dbReference>
<dbReference type="InterPro" id="IPR000727">
    <property type="entry name" value="T_SNARE_dom"/>
</dbReference>
<dbReference type="GO" id="GO:0007165">
    <property type="term" value="P:signal transduction"/>
    <property type="evidence" value="ECO:0007669"/>
    <property type="project" value="UniProtKB-KW"/>
</dbReference>
<name>A0A2S2CWV1_9PROT</name>
<protein>
    <submittedName>
        <fullName evidence="11">Methyl-accepting chemotaxis protein</fullName>
    </submittedName>
</protein>
<feature type="transmembrane region" description="Helical" evidence="7">
    <location>
        <begin position="12"/>
        <end position="31"/>
    </location>
</feature>
<evidence type="ECO:0000256" key="4">
    <source>
        <dbReference type="ARBA" id="ARBA00029447"/>
    </source>
</evidence>
<evidence type="ECO:0000256" key="3">
    <source>
        <dbReference type="ARBA" id="ARBA00023224"/>
    </source>
</evidence>
<comment type="subcellular location">
    <subcellularLocation>
        <location evidence="1">Cell inner membrane</location>
        <topology evidence="1">Multi-pass membrane protein</topology>
    </subcellularLocation>
</comment>
<proteinExistence type="inferred from homology"/>
<feature type="domain" description="Methyl-accepting transducer" evidence="8">
    <location>
        <begin position="306"/>
        <end position="539"/>
    </location>
</feature>
<evidence type="ECO:0000313" key="11">
    <source>
        <dbReference type="EMBL" id="AWK88880.1"/>
    </source>
</evidence>
<feature type="coiled-coil region" evidence="6">
    <location>
        <begin position="261"/>
        <end position="288"/>
    </location>
</feature>
<reference evidence="12" key="1">
    <citation type="submission" date="2018-05" db="EMBL/GenBank/DDBJ databases">
        <title>Azospirillum thermophila sp. nov., a novel isolated from hot spring.</title>
        <authorList>
            <person name="Zhao Z."/>
        </authorList>
    </citation>
    <scope>NUCLEOTIDE SEQUENCE [LARGE SCALE GENOMIC DNA]</scope>
    <source>
        <strain evidence="12">CFH 70021</strain>
        <plasmid evidence="12">unnamed1</plasmid>
    </source>
</reference>
<dbReference type="PANTHER" id="PTHR32089">
    <property type="entry name" value="METHYL-ACCEPTING CHEMOTAXIS PROTEIN MCPB"/>
    <property type="match status" value="1"/>
</dbReference>
<feature type="domain" description="T-SNARE coiled-coil homology" evidence="9">
    <location>
        <begin position="468"/>
        <end position="520"/>
    </location>
</feature>
<evidence type="ECO:0000259" key="10">
    <source>
        <dbReference type="PROSITE" id="PS50885"/>
    </source>
</evidence>
<comment type="similarity">
    <text evidence="4">Belongs to the methyl-accepting chemotaxis (MCP) protein family.</text>
</comment>
<dbReference type="InterPro" id="IPR003660">
    <property type="entry name" value="HAMP_dom"/>
</dbReference>
<evidence type="ECO:0000256" key="2">
    <source>
        <dbReference type="ARBA" id="ARBA00022519"/>
    </source>
</evidence>
<dbReference type="PROSITE" id="PS50885">
    <property type="entry name" value="HAMP"/>
    <property type="match status" value="1"/>
</dbReference>
<dbReference type="GO" id="GO:0005886">
    <property type="term" value="C:plasma membrane"/>
    <property type="evidence" value="ECO:0007669"/>
    <property type="project" value="UniProtKB-SubCell"/>
</dbReference>
<organism evidence="11 12">
    <name type="scientific">Azospirillum thermophilum</name>
    <dbReference type="NCBI Taxonomy" id="2202148"/>
    <lineage>
        <taxon>Bacteria</taxon>
        <taxon>Pseudomonadati</taxon>
        <taxon>Pseudomonadota</taxon>
        <taxon>Alphaproteobacteria</taxon>
        <taxon>Rhodospirillales</taxon>
        <taxon>Azospirillaceae</taxon>
        <taxon>Azospirillum</taxon>
    </lineage>
</organism>
<keyword evidence="6" id="KW-0175">Coiled coil</keyword>
<evidence type="ECO:0000313" key="12">
    <source>
        <dbReference type="Proteomes" id="UP000245629"/>
    </source>
</evidence>
<accession>A0A2S2CWV1</accession>
<dbReference type="PANTHER" id="PTHR32089:SF112">
    <property type="entry name" value="LYSOZYME-LIKE PROTEIN-RELATED"/>
    <property type="match status" value="1"/>
</dbReference>
<evidence type="ECO:0000256" key="6">
    <source>
        <dbReference type="SAM" id="Coils"/>
    </source>
</evidence>
<gene>
    <name evidence="11" type="ORF">DEW08_22745</name>
</gene>
<keyword evidence="7" id="KW-0812">Transmembrane</keyword>
<evidence type="ECO:0000256" key="7">
    <source>
        <dbReference type="SAM" id="Phobius"/>
    </source>
</evidence>
<keyword evidence="3 5" id="KW-0807">Transducer</keyword>
<dbReference type="RefSeq" id="WP_109331602.1">
    <property type="nucleotide sequence ID" value="NZ_CP029356.1"/>
</dbReference>
<dbReference type="KEGG" id="azz:DEW08_22745"/>
<feature type="domain" description="HAMP" evidence="10">
    <location>
        <begin position="212"/>
        <end position="265"/>
    </location>
</feature>
<dbReference type="SMART" id="SM00304">
    <property type="entry name" value="HAMP"/>
    <property type="match status" value="1"/>
</dbReference>
<dbReference type="OrthoDB" id="9814202at2"/>
<keyword evidence="7" id="KW-0472">Membrane</keyword>
<keyword evidence="2" id="KW-0997">Cell inner membrane</keyword>
<dbReference type="Gene3D" id="6.10.340.10">
    <property type="match status" value="1"/>
</dbReference>
<evidence type="ECO:0000259" key="9">
    <source>
        <dbReference type="PROSITE" id="PS50192"/>
    </source>
</evidence>
<dbReference type="Pfam" id="PF12729">
    <property type="entry name" value="4HB_MCP_1"/>
    <property type="match status" value="1"/>
</dbReference>
<geneLocation type="plasmid" evidence="11 12">
    <name>unnamed1</name>
</geneLocation>
<dbReference type="Proteomes" id="UP000245629">
    <property type="component" value="Plasmid unnamed1"/>
</dbReference>
<keyword evidence="11" id="KW-0614">Plasmid</keyword>
<keyword evidence="12" id="KW-1185">Reference proteome</keyword>
<evidence type="ECO:0000256" key="5">
    <source>
        <dbReference type="PROSITE-ProRule" id="PRU00284"/>
    </source>
</evidence>
<dbReference type="AlphaFoldDB" id="A0A2S2CWV1"/>
<dbReference type="PROSITE" id="PS50192">
    <property type="entry name" value="T_SNARE"/>
    <property type="match status" value="1"/>
</dbReference>
<evidence type="ECO:0000259" key="8">
    <source>
        <dbReference type="PROSITE" id="PS50111"/>
    </source>
</evidence>
<dbReference type="CDD" id="cd06225">
    <property type="entry name" value="HAMP"/>
    <property type="match status" value="1"/>
</dbReference>
<dbReference type="SUPFAM" id="SSF58104">
    <property type="entry name" value="Methyl-accepting chemotaxis protein (MCP) signaling domain"/>
    <property type="match status" value="1"/>
</dbReference>